<protein>
    <submittedName>
        <fullName evidence="4">Gfo/Idh/MocA family oxidoreductase</fullName>
    </submittedName>
</protein>
<organism evidence="4 5">
    <name type="scientific">Evansella tamaricis</name>
    <dbReference type="NCBI Taxonomy" id="2069301"/>
    <lineage>
        <taxon>Bacteria</taxon>
        <taxon>Bacillati</taxon>
        <taxon>Bacillota</taxon>
        <taxon>Bacilli</taxon>
        <taxon>Bacillales</taxon>
        <taxon>Bacillaceae</taxon>
        <taxon>Evansella</taxon>
    </lineage>
</organism>
<comment type="caution">
    <text evidence="4">The sequence shown here is derived from an EMBL/GenBank/DDBJ whole genome shotgun (WGS) entry which is preliminary data.</text>
</comment>
<evidence type="ECO:0000313" key="4">
    <source>
        <dbReference type="EMBL" id="MBU9712750.1"/>
    </source>
</evidence>
<feature type="domain" description="Gfo/Idh/MocA-like oxidoreductase N-terminal" evidence="2">
    <location>
        <begin position="1"/>
        <end position="117"/>
    </location>
</feature>
<feature type="domain" description="GFO/IDH/MocA-like oxidoreductase" evidence="3">
    <location>
        <begin position="128"/>
        <end position="245"/>
    </location>
</feature>
<reference evidence="4 5" key="1">
    <citation type="submission" date="2021-06" db="EMBL/GenBank/DDBJ databases">
        <title>Bacillus sp. RD4P76, an endophyte from a halophyte.</title>
        <authorList>
            <person name="Sun J.-Q."/>
        </authorList>
    </citation>
    <scope>NUCLEOTIDE SEQUENCE [LARGE SCALE GENOMIC DNA]</scope>
    <source>
        <strain evidence="4 5">CGMCC 1.15917</strain>
    </source>
</reference>
<dbReference type="PANTHER" id="PTHR22604:SF105">
    <property type="entry name" value="TRANS-1,2-DIHYDROBENZENE-1,2-DIOL DEHYDROGENASE"/>
    <property type="match status" value="1"/>
</dbReference>
<evidence type="ECO:0000313" key="5">
    <source>
        <dbReference type="Proteomes" id="UP000784880"/>
    </source>
</evidence>
<accession>A0ABS6JGF0</accession>
<sequence>MKWGILGASNIARKALMPALQRAEDTEVIAVASRSEKGAAFAKEFNIPKVYTSYEEMLADGEIDAVYISLPNDMHKEWTIKAAEHGKHVLCEKPAAVTAADAKDMIDACEKHNVKFLEAFMYQFHPQHQRVKDLIRSGEIGDVNLMKASFSFYLDPSADNIRLDREKGGGALFDIGCYGLHSVFNVLESKPVTIESVADIHPEREVDLTTAISMKLENGLLAQVDCSFQQPFKQSYEVIGTKGRITVTDAYRPDAVNEDGTGTIIIETSDGKREEAVAGDQYKLEVDTLTNAVVHNQSLSKFHEMTLTYLRAIETCQK</sequence>
<name>A0ABS6JGF0_9BACI</name>
<dbReference type="EMBL" id="JAHQCS010000109">
    <property type="protein sequence ID" value="MBU9712750.1"/>
    <property type="molecule type" value="Genomic_DNA"/>
</dbReference>
<keyword evidence="5" id="KW-1185">Reference proteome</keyword>
<dbReference type="Pfam" id="PF01408">
    <property type="entry name" value="GFO_IDH_MocA"/>
    <property type="match status" value="1"/>
</dbReference>
<evidence type="ECO:0000259" key="3">
    <source>
        <dbReference type="Pfam" id="PF22725"/>
    </source>
</evidence>
<keyword evidence="1" id="KW-0560">Oxidoreductase</keyword>
<evidence type="ECO:0000259" key="2">
    <source>
        <dbReference type="Pfam" id="PF01408"/>
    </source>
</evidence>
<dbReference type="RefSeq" id="WP_217066927.1">
    <property type="nucleotide sequence ID" value="NZ_JAHQCS010000109.1"/>
</dbReference>
<dbReference type="InterPro" id="IPR050984">
    <property type="entry name" value="Gfo/Idh/MocA_domain"/>
</dbReference>
<evidence type="ECO:0000256" key="1">
    <source>
        <dbReference type="ARBA" id="ARBA00023002"/>
    </source>
</evidence>
<dbReference type="InterPro" id="IPR000683">
    <property type="entry name" value="Gfo/Idh/MocA-like_OxRdtase_N"/>
</dbReference>
<proteinExistence type="predicted"/>
<dbReference type="Pfam" id="PF22725">
    <property type="entry name" value="GFO_IDH_MocA_C3"/>
    <property type="match status" value="1"/>
</dbReference>
<dbReference type="PANTHER" id="PTHR22604">
    <property type="entry name" value="OXIDOREDUCTASES"/>
    <property type="match status" value="1"/>
</dbReference>
<dbReference type="Proteomes" id="UP000784880">
    <property type="component" value="Unassembled WGS sequence"/>
</dbReference>
<dbReference type="InterPro" id="IPR055170">
    <property type="entry name" value="GFO_IDH_MocA-like_dom"/>
</dbReference>
<gene>
    <name evidence="4" type="ORF">KS419_13545</name>
</gene>